<evidence type="ECO:0000256" key="4">
    <source>
        <dbReference type="ARBA" id="ARBA00022454"/>
    </source>
</evidence>
<dbReference type="OMA" id="RVFKNYY"/>
<dbReference type="PANTHER" id="PTHR48208:SF2">
    <property type="entry name" value="CENTROMERE PROTEIN I"/>
    <property type="match status" value="1"/>
</dbReference>
<protein>
    <recommendedName>
        <fullName evidence="10">Centromere protein I</fullName>
    </recommendedName>
</protein>
<dbReference type="EMBL" id="GL349436">
    <property type="protein sequence ID" value="KNC52304.1"/>
    <property type="molecule type" value="Genomic_DNA"/>
</dbReference>
<reference evidence="8 9" key="1">
    <citation type="submission" date="2010-05" db="EMBL/GenBank/DDBJ databases">
        <title>The Genome Sequence of Thecamonas trahens ATCC 50062.</title>
        <authorList>
            <consortium name="The Broad Institute Genome Sequencing Platform"/>
            <person name="Russ C."/>
            <person name="Cuomo C."/>
            <person name="Shea T."/>
            <person name="Young S.K."/>
            <person name="Zeng Q."/>
            <person name="Koehrsen M."/>
            <person name="Haas B."/>
            <person name="Borodovsky M."/>
            <person name="Guigo R."/>
            <person name="Alvarado L."/>
            <person name="Berlin A."/>
            <person name="Bochicchio J."/>
            <person name="Borenstein D."/>
            <person name="Chapman S."/>
            <person name="Chen Z."/>
            <person name="Freedman E."/>
            <person name="Gellesch M."/>
            <person name="Goldberg J."/>
            <person name="Griggs A."/>
            <person name="Gujja S."/>
            <person name="Heilman E."/>
            <person name="Heiman D."/>
            <person name="Hepburn T."/>
            <person name="Howarth C."/>
            <person name="Jen D."/>
            <person name="Larson L."/>
            <person name="Mehta T."/>
            <person name="Park D."/>
            <person name="Pearson M."/>
            <person name="Roberts A."/>
            <person name="Saif S."/>
            <person name="Shenoy N."/>
            <person name="Sisk P."/>
            <person name="Stolte C."/>
            <person name="Sykes S."/>
            <person name="Thomson T."/>
            <person name="Walk T."/>
            <person name="White J."/>
            <person name="Yandava C."/>
            <person name="Burger G."/>
            <person name="Gray M.W."/>
            <person name="Holland P.W.H."/>
            <person name="King N."/>
            <person name="Lang F.B.F."/>
            <person name="Roger A.J."/>
            <person name="Ruiz-Trillo I."/>
            <person name="Lander E."/>
            <person name="Nusbaum C."/>
        </authorList>
    </citation>
    <scope>NUCLEOTIDE SEQUENCE [LARGE SCALE GENOMIC DNA]</scope>
    <source>
        <strain evidence="8 9">ATCC 50062</strain>
    </source>
</reference>
<proteinExistence type="inferred from homology"/>
<evidence type="ECO:0000256" key="6">
    <source>
        <dbReference type="ARBA" id="ARBA00023328"/>
    </source>
</evidence>
<dbReference type="RefSeq" id="XP_013762302.1">
    <property type="nucleotide sequence ID" value="XM_013906848.1"/>
</dbReference>
<evidence type="ECO:0008006" key="10">
    <source>
        <dbReference type="Google" id="ProtNLM"/>
    </source>
</evidence>
<dbReference type="STRING" id="461836.A0A0L0DIT9"/>
<dbReference type="GO" id="GO:0034080">
    <property type="term" value="P:CENP-A containing chromatin assembly"/>
    <property type="evidence" value="ECO:0007669"/>
    <property type="project" value="TreeGrafter"/>
</dbReference>
<evidence type="ECO:0000256" key="1">
    <source>
        <dbReference type="ARBA" id="ARBA00004123"/>
    </source>
</evidence>
<accession>A0A0L0DIT9</accession>
<evidence type="ECO:0000313" key="8">
    <source>
        <dbReference type="EMBL" id="KNC52304.1"/>
    </source>
</evidence>
<dbReference type="Proteomes" id="UP000054408">
    <property type="component" value="Unassembled WGS sequence"/>
</dbReference>
<dbReference type="Pfam" id="PF07778">
    <property type="entry name" value="CENP-I"/>
    <property type="match status" value="1"/>
</dbReference>
<feature type="region of interest" description="Disordered" evidence="7">
    <location>
        <begin position="243"/>
        <end position="269"/>
    </location>
</feature>
<comment type="subcellular location">
    <subcellularLocation>
        <location evidence="2">Chromosome</location>
        <location evidence="2">Centromere</location>
    </subcellularLocation>
    <subcellularLocation>
        <location evidence="1">Nucleus</location>
    </subcellularLocation>
</comment>
<keyword evidence="5" id="KW-0539">Nucleus</keyword>
<comment type="similarity">
    <text evidence="3">Belongs to the CENP-I/CTF3 family.</text>
</comment>
<keyword evidence="6" id="KW-0137">Centromere</keyword>
<evidence type="ECO:0000256" key="2">
    <source>
        <dbReference type="ARBA" id="ARBA00004584"/>
    </source>
</evidence>
<dbReference type="AlphaFoldDB" id="A0A0L0DIT9"/>
<keyword evidence="9" id="KW-1185">Reference proteome</keyword>
<evidence type="ECO:0000313" key="9">
    <source>
        <dbReference type="Proteomes" id="UP000054408"/>
    </source>
</evidence>
<feature type="compositionally biased region" description="Basic residues" evidence="7">
    <location>
        <begin position="259"/>
        <end position="269"/>
    </location>
</feature>
<name>A0A0L0DIT9_THETB</name>
<dbReference type="InterPro" id="IPR012485">
    <property type="entry name" value="CENP-I"/>
</dbReference>
<dbReference type="GeneID" id="25560899"/>
<gene>
    <name evidence="8" type="ORF">AMSG_01134</name>
</gene>
<keyword evidence="4" id="KW-0158">Chromosome</keyword>
<dbReference type="OrthoDB" id="6347512at2759"/>
<organism evidence="8 9">
    <name type="scientific">Thecamonas trahens ATCC 50062</name>
    <dbReference type="NCBI Taxonomy" id="461836"/>
    <lineage>
        <taxon>Eukaryota</taxon>
        <taxon>Apusozoa</taxon>
        <taxon>Apusomonadida</taxon>
        <taxon>Apusomonadidae</taxon>
        <taxon>Thecamonas</taxon>
    </lineage>
</organism>
<dbReference type="GO" id="GO:0005634">
    <property type="term" value="C:nucleus"/>
    <property type="evidence" value="ECO:0007669"/>
    <property type="project" value="UniProtKB-SubCell"/>
</dbReference>
<evidence type="ECO:0000256" key="3">
    <source>
        <dbReference type="ARBA" id="ARBA00005470"/>
    </source>
</evidence>
<dbReference type="GO" id="GO:0000939">
    <property type="term" value="C:inner kinetochore"/>
    <property type="evidence" value="ECO:0007669"/>
    <property type="project" value="TreeGrafter"/>
</dbReference>
<sequence>MSTPALLVALEAKSPMQGGLDEQAVVATIAKELKARAWRSGLEPDALETIASFYVDNIDAIKDVTARHIIHALLPASVVPQSVAVMLLGIAQPRSPGIRSIIFMWMVLVFDSFDGYDVMHSLYGALFHFVAYDSLRPWVCHLLSLLTRREDVVPFRVRKLFSIYKRQVVAKEPALIALLMVYKDYTPELVPIARPYGFKPSFKAPHGPWLRAMRAVQDARPAAELAAQAYAAQAALPHGTRTQTKRALDSWARPDPMRPRGRRGRKKRKLLSAESALALDQVSSIDDLVSQLDTIKLPKQLATVFSERSLQHLVSLDPTPGALARISHWLAARLEAELGWGASPLRPMALQLLEAVRDFARFFKELPPVLEVWLGSFLPDWNGVHAADVVLDLVTYLRPLPWDALYTGFLIPLSQLFVASGVAFQVAVLNALKTMLFRWFATDWDSHAAAVATAIAAADASGSDPPPTVPVPGFIFEGLDIGANYWLSMYQLLAWVDKSAARALALANSHSALEDAVLAFFEQYATALTDLRLPFLWVPSPGIVYPCLLSPAALSTSRIAGVLAIIKAEYPRLARDRAANAARIDFDPSVAERALLINAYIVDATNVFYRGNAFLQPQQTQLFDVPDELIDALATHDASRFALSMASNLSCTGFAADYLALAASDSARPGFDVPDLASIENTNDGNRRAEYLDYLRERGLDGLHAFLYSAITTLRKSGSTASARAE</sequence>
<dbReference type="PANTHER" id="PTHR48208">
    <property type="entry name" value="CENTROMERE PROTEIN I"/>
    <property type="match status" value="1"/>
</dbReference>
<dbReference type="GO" id="GO:0000070">
    <property type="term" value="P:mitotic sister chromatid segregation"/>
    <property type="evidence" value="ECO:0007669"/>
    <property type="project" value="TreeGrafter"/>
</dbReference>
<evidence type="ECO:0000256" key="7">
    <source>
        <dbReference type="SAM" id="MobiDB-lite"/>
    </source>
</evidence>
<dbReference type="eggNOG" id="ENOG502QU9H">
    <property type="taxonomic scope" value="Eukaryota"/>
</dbReference>
<evidence type="ECO:0000256" key="5">
    <source>
        <dbReference type="ARBA" id="ARBA00023242"/>
    </source>
</evidence>